<dbReference type="PANTHER" id="PTHR24100">
    <property type="entry name" value="BUTYROPHILIN"/>
    <property type="match status" value="1"/>
</dbReference>
<comment type="subcellular location">
    <subcellularLocation>
        <location evidence="1">Membrane</location>
    </subcellularLocation>
</comment>
<dbReference type="AlphaFoldDB" id="A0AAQ5Z121"/>
<protein>
    <recommendedName>
        <fullName evidence="5">Ig-like domain-containing protein</fullName>
    </recommendedName>
</protein>
<dbReference type="Pfam" id="PF07686">
    <property type="entry name" value="V-set"/>
    <property type="match status" value="1"/>
</dbReference>
<dbReference type="GO" id="GO:0005102">
    <property type="term" value="F:signaling receptor binding"/>
    <property type="evidence" value="ECO:0007669"/>
    <property type="project" value="TreeGrafter"/>
</dbReference>
<reference evidence="6" key="2">
    <citation type="submission" date="2025-08" db="UniProtKB">
        <authorList>
            <consortium name="Ensembl"/>
        </authorList>
    </citation>
    <scope>IDENTIFICATION</scope>
</reference>
<feature type="chain" id="PRO_5043770172" description="Ig-like domain-containing protein" evidence="4">
    <location>
        <begin position="28"/>
        <end position="151"/>
    </location>
</feature>
<dbReference type="InterPro" id="IPR003599">
    <property type="entry name" value="Ig_sub"/>
</dbReference>
<keyword evidence="3" id="KW-0393">Immunoglobulin domain</keyword>
<name>A0AAQ5Z121_AMPOC</name>
<dbReference type="GeneTree" id="ENSGT00940000176982"/>
<dbReference type="InterPro" id="IPR007110">
    <property type="entry name" value="Ig-like_dom"/>
</dbReference>
<proteinExistence type="predicted"/>
<dbReference type="SUPFAM" id="SSF48726">
    <property type="entry name" value="Immunoglobulin"/>
    <property type="match status" value="1"/>
</dbReference>
<dbReference type="InterPro" id="IPR050504">
    <property type="entry name" value="IgSF_BTN/MOG"/>
</dbReference>
<dbReference type="GO" id="GO:0050852">
    <property type="term" value="P:T cell receptor signaling pathway"/>
    <property type="evidence" value="ECO:0007669"/>
    <property type="project" value="TreeGrafter"/>
</dbReference>
<dbReference type="SMART" id="SM00409">
    <property type="entry name" value="IG"/>
    <property type="match status" value="1"/>
</dbReference>
<dbReference type="PROSITE" id="PS50835">
    <property type="entry name" value="IG_LIKE"/>
    <property type="match status" value="1"/>
</dbReference>
<reference evidence="6 7" key="1">
    <citation type="submission" date="2022-01" db="EMBL/GenBank/DDBJ databases">
        <title>A chromosome-scale genome assembly of the false clownfish, Amphiprion ocellaris.</title>
        <authorList>
            <person name="Ryu T."/>
        </authorList>
    </citation>
    <scope>NUCLEOTIDE SEQUENCE [LARGE SCALE GENOMIC DNA]</scope>
</reference>
<dbReference type="GO" id="GO:0009897">
    <property type="term" value="C:external side of plasma membrane"/>
    <property type="evidence" value="ECO:0007669"/>
    <property type="project" value="TreeGrafter"/>
</dbReference>
<evidence type="ECO:0000256" key="2">
    <source>
        <dbReference type="ARBA" id="ARBA00023136"/>
    </source>
</evidence>
<evidence type="ECO:0000259" key="5">
    <source>
        <dbReference type="PROSITE" id="PS50835"/>
    </source>
</evidence>
<reference evidence="6" key="3">
    <citation type="submission" date="2025-09" db="UniProtKB">
        <authorList>
            <consortium name="Ensembl"/>
        </authorList>
    </citation>
    <scope>IDENTIFICATION</scope>
</reference>
<dbReference type="Gene3D" id="2.60.40.10">
    <property type="entry name" value="Immunoglobulins"/>
    <property type="match status" value="1"/>
</dbReference>
<dbReference type="SMART" id="SM00406">
    <property type="entry name" value="IGv"/>
    <property type="match status" value="1"/>
</dbReference>
<dbReference type="Ensembl" id="ENSAOCT00000057567.1">
    <property type="protein sequence ID" value="ENSAOCP00000058854.1"/>
    <property type="gene ID" value="ENSAOCG00000028563.1"/>
</dbReference>
<keyword evidence="7" id="KW-1185">Reference proteome</keyword>
<sequence>SSLLVRAWFLFTALYLTVCFFFVSVEAKTSEDVILPCRSPSERAIKLLKWKKQDKDLEGFVFFFRENRSYESYQIPSFKHRVQLSDPRMKDGDVSVTVKNVTSSDSGEYECSFHISRKHRSRRATDFSYTVKLTVVDGESDMKLVVDVTVT</sequence>
<dbReference type="Proteomes" id="UP001501940">
    <property type="component" value="Chromosome 23"/>
</dbReference>
<dbReference type="InterPro" id="IPR013106">
    <property type="entry name" value="Ig_V-set"/>
</dbReference>
<evidence type="ECO:0000256" key="3">
    <source>
        <dbReference type="ARBA" id="ARBA00023319"/>
    </source>
</evidence>
<feature type="signal peptide" evidence="4">
    <location>
        <begin position="1"/>
        <end position="27"/>
    </location>
</feature>
<organism evidence="6 7">
    <name type="scientific">Amphiprion ocellaris</name>
    <name type="common">Clown anemonefish</name>
    <dbReference type="NCBI Taxonomy" id="80972"/>
    <lineage>
        <taxon>Eukaryota</taxon>
        <taxon>Metazoa</taxon>
        <taxon>Chordata</taxon>
        <taxon>Craniata</taxon>
        <taxon>Vertebrata</taxon>
        <taxon>Euteleostomi</taxon>
        <taxon>Actinopterygii</taxon>
        <taxon>Neopterygii</taxon>
        <taxon>Teleostei</taxon>
        <taxon>Neoteleostei</taxon>
        <taxon>Acanthomorphata</taxon>
        <taxon>Ovalentaria</taxon>
        <taxon>Pomacentridae</taxon>
        <taxon>Amphiprion</taxon>
    </lineage>
</organism>
<dbReference type="InterPro" id="IPR013783">
    <property type="entry name" value="Ig-like_fold"/>
</dbReference>
<keyword evidence="4" id="KW-0732">Signal</keyword>
<dbReference type="PANTHER" id="PTHR24100:SF151">
    <property type="entry name" value="ICOS LIGAND"/>
    <property type="match status" value="1"/>
</dbReference>
<accession>A0AAQ5Z121</accession>
<evidence type="ECO:0000313" key="7">
    <source>
        <dbReference type="Proteomes" id="UP001501940"/>
    </source>
</evidence>
<keyword evidence="2" id="KW-0472">Membrane</keyword>
<dbReference type="InterPro" id="IPR036179">
    <property type="entry name" value="Ig-like_dom_sf"/>
</dbReference>
<feature type="domain" description="Ig-like" evidence="5">
    <location>
        <begin position="12"/>
        <end position="128"/>
    </location>
</feature>
<dbReference type="GO" id="GO:0001817">
    <property type="term" value="P:regulation of cytokine production"/>
    <property type="evidence" value="ECO:0007669"/>
    <property type="project" value="TreeGrafter"/>
</dbReference>
<evidence type="ECO:0000256" key="1">
    <source>
        <dbReference type="ARBA" id="ARBA00004370"/>
    </source>
</evidence>
<evidence type="ECO:0000313" key="6">
    <source>
        <dbReference type="Ensembl" id="ENSAOCP00000058854.1"/>
    </source>
</evidence>
<evidence type="ECO:0000256" key="4">
    <source>
        <dbReference type="SAM" id="SignalP"/>
    </source>
</evidence>